<keyword evidence="1" id="KW-0805">Transcription regulation</keyword>
<dbReference type="RefSeq" id="WP_038132451.1">
    <property type="nucleotide sequence ID" value="NZ_AUNB01000056.1"/>
</dbReference>
<dbReference type="Pfam" id="PF13377">
    <property type="entry name" value="Peripla_BP_3"/>
    <property type="match status" value="1"/>
</dbReference>
<dbReference type="PROSITE" id="PS50943">
    <property type="entry name" value="HTH_CROC1"/>
    <property type="match status" value="1"/>
</dbReference>
<comment type="caution">
    <text evidence="6">The sequence shown here is derived from an EMBL/GenBank/DDBJ whole genome shotgun (WGS) entry which is preliminary data.</text>
</comment>
<dbReference type="InterPro" id="IPR046335">
    <property type="entry name" value="LacI/GalR-like_sensor"/>
</dbReference>
<keyword evidence="2" id="KW-0238">DNA-binding</keyword>
<dbReference type="Pfam" id="PF00356">
    <property type="entry name" value="LacI"/>
    <property type="match status" value="1"/>
</dbReference>
<dbReference type="InterPro" id="IPR000843">
    <property type="entry name" value="HTH_LacI"/>
</dbReference>
<dbReference type="InterPro" id="IPR028082">
    <property type="entry name" value="Peripla_BP_I"/>
</dbReference>
<dbReference type="SUPFAM" id="SSF53822">
    <property type="entry name" value="Periplasmic binding protein-like I"/>
    <property type="match status" value="1"/>
</dbReference>
<dbReference type="eggNOG" id="COG1609">
    <property type="taxonomic scope" value="Bacteria"/>
</dbReference>
<evidence type="ECO:0000259" key="4">
    <source>
        <dbReference type="PROSITE" id="PS50932"/>
    </source>
</evidence>
<name>A0A074JB83_9RHOB</name>
<dbReference type="Gene3D" id="1.10.260.40">
    <property type="entry name" value="lambda repressor-like DNA-binding domains"/>
    <property type="match status" value="1"/>
</dbReference>
<gene>
    <name evidence="6" type="ORF">DT23_18060</name>
</gene>
<dbReference type="PROSITE" id="PS50932">
    <property type="entry name" value="HTH_LACI_2"/>
    <property type="match status" value="1"/>
</dbReference>
<dbReference type="AlphaFoldDB" id="A0A074JB83"/>
<evidence type="ECO:0000256" key="3">
    <source>
        <dbReference type="ARBA" id="ARBA00023163"/>
    </source>
</evidence>
<dbReference type="STRING" id="1353528.DT23_18060"/>
<organism evidence="6 7">
    <name type="scientific">Thioclava indica</name>
    <dbReference type="NCBI Taxonomy" id="1353528"/>
    <lineage>
        <taxon>Bacteria</taxon>
        <taxon>Pseudomonadati</taxon>
        <taxon>Pseudomonadota</taxon>
        <taxon>Alphaproteobacteria</taxon>
        <taxon>Rhodobacterales</taxon>
        <taxon>Paracoccaceae</taxon>
        <taxon>Thioclava</taxon>
    </lineage>
</organism>
<evidence type="ECO:0000313" key="6">
    <source>
        <dbReference type="EMBL" id="KEO54901.1"/>
    </source>
</evidence>
<dbReference type="PRINTS" id="PR00036">
    <property type="entry name" value="HTHLACI"/>
</dbReference>
<dbReference type="InterPro" id="IPR010982">
    <property type="entry name" value="Lambda_DNA-bd_dom_sf"/>
</dbReference>
<feature type="domain" description="HTH cro/C1-type" evidence="5">
    <location>
        <begin position="2"/>
        <end position="39"/>
    </location>
</feature>
<evidence type="ECO:0000256" key="2">
    <source>
        <dbReference type="ARBA" id="ARBA00023125"/>
    </source>
</evidence>
<dbReference type="EMBL" id="AUNB01000056">
    <property type="protein sequence ID" value="KEO54901.1"/>
    <property type="molecule type" value="Genomic_DNA"/>
</dbReference>
<dbReference type="PANTHER" id="PTHR30146:SF145">
    <property type="entry name" value="RIBOSE OPERON REPRESSOR"/>
    <property type="match status" value="1"/>
</dbReference>
<dbReference type="Proteomes" id="UP000027471">
    <property type="component" value="Unassembled WGS sequence"/>
</dbReference>
<keyword evidence="3" id="KW-0804">Transcription</keyword>
<dbReference type="SMART" id="SM00354">
    <property type="entry name" value="HTH_LACI"/>
    <property type="match status" value="1"/>
</dbReference>
<dbReference type="PROSITE" id="PS00356">
    <property type="entry name" value="HTH_LACI_1"/>
    <property type="match status" value="1"/>
</dbReference>
<dbReference type="Gene3D" id="3.40.50.2300">
    <property type="match status" value="2"/>
</dbReference>
<accession>A0A074JB83</accession>
<dbReference type="OrthoDB" id="234496at2"/>
<dbReference type="InterPro" id="IPR001387">
    <property type="entry name" value="Cro/C1-type_HTH"/>
</dbReference>
<sequence length="342" mass="36584">MRNNITIKDVARVAGVSNSTVSHVVNSTRFVSPETAKRVRAAISELGFAPNGVAQALKGHRTRTIGMIVTSSTNPFFAELIHGVETACFTRGYSLILCNSDDDREKVQAYLDTLRAKRIDALIILSSNQQPGLTAELARTSGVPTVALDDEDAAPASTIADDSLTGGALAAAYLTERGFRRIACITGPLEHSRSAIRFKGFTEELSRRGIPFDSALAIASEPTVAGGDVAMRALLSLPQEQRPQAVFCFNDVMAMGALSAAYQCDIEVPGQISVMGYDDIEIAAFTAPPLTTIRQPMQDLGQRAASVIIDHLETDADLPDRIRLAPTLIERSSVGQISGPQE</sequence>
<protein>
    <submittedName>
        <fullName evidence="6">Uncharacterized protein</fullName>
    </submittedName>
</protein>
<evidence type="ECO:0000256" key="1">
    <source>
        <dbReference type="ARBA" id="ARBA00023015"/>
    </source>
</evidence>
<evidence type="ECO:0000313" key="7">
    <source>
        <dbReference type="Proteomes" id="UP000027471"/>
    </source>
</evidence>
<dbReference type="SUPFAM" id="SSF47413">
    <property type="entry name" value="lambda repressor-like DNA-binding domains"/>
    <property type="match status" value="1"/>
</dbReference>
<dbReference type="CDD" id="cd01392">
    <property type="entry name" value="HTH_LacI"/>
    <property type="match status" value="1"/>
</dbReference>
<evidence type="ECO:0000259" key="5">
    <source>
        <dbReference type="PROSITE" id="PS50943"/>
    </source>
</evidence>
<keyword evidence="7" id="KW-1185">Reference proteome</keyword>
<reference evidence="6 7" key="1">
    <citation type="journal article" date="2015" name="Antonie Van Leeuwenhoek">
        <title>Thioclava indica sp. nov., isolated from surface seawater of the Indian Ocean.</title>
        <authorList>
            <person name="Liu Y."/>
            <person name="Lai Q."/>
            <person name="Du J."/>
            <person name="Xu H."/>
            <person name="Jiang L."/>
            <person name="Shao Z."/>
        </authorList>
    </citation>
    <scope>NUCLEOTIDE SEQUENCE [LARGE SCALE GENOMIC DNA]</scope>
    <source>
        <strain evidence="6 7">DT23-4</strain>
    </source>
</reference>
<dbReference type="GO" id="GO:0003700">
    <property type="term" value="F:DNA-binding transcription factor activity"/>
    <property type="evidence" value="ECO:0007669"/>
    <property type="project" value="TreeGrafter"/>
</dbReference>
<proteinExistence type="predicted"/>
<dbReference type="GO" id="GO:0000976">
    <property type="term" value="F:transcription cis-regulatory region binding"/>
    <property type="evidence" value="ECO:0007669"/>
    <property type="project" value="TreeGrafter"/>
</dbReference>
<feature type="domain" description="HTH lacI-type" evidence="4">
    <location>
        <begin position="5"/>
        <end position="59"/>
    </location>
</feature>
<dbReference type="PANTHER" id="PTHR30146">
    <property type="entry name" value="LACI-RELATED TRANSCRIPTIONAL REPRESSOR"/>
    <property type="match status" value="1"/>
</dbReference>